<feature type="region of interest" description="Disordered" evidence="1">
    <location>
        <begin position="657"/>
        <end position="680"/>
    </location>
</feature>
<evidence type="ECO:0000313" key="2">
    <source>
        <dbReference type="EMBL" id="PZG22748.1"/>
    </source>
</evidence>
<evidence type="ECO:0000313" key="3">
    <source>
        <dbReference type="Proteomes" id="UP000248544"/>
    </source>
</evidence>
<evidence type="ECO:0000256" key="1">
    <source>
        <dbReference type="SAM" id="MobiDB-lite"/>
    </source>
</evidence>
<comment type="caution">
    <text evidence="2">The sequence shown here is derived from an EMBL/GenBank/DDBJ whole genome shotgun (WGS) entry which is preliminary data.</text>
</comment>
<sequence>WEAAEARALDGGRFAAAAWLREAAGRPAAEAAARRCAAVAGEMSEFGGRLSVAFAEAAGAVSLKALADDAAGRLLAWGAAVRAGLIHPTPQIAHLLDDLAPALSPYPRLARLGAAFARTAHAGAYLVPGLSGRMRDAARAEAAQQAAAAEAGRFLAESPTQTIKYALATEVWKTLLQDDEPLGALLALAARNDCAKARRAAAELERLRTGDTVDRMIDDTAKTRRANRPGGRIHSGARAKLVDKIGKGLDLVDAWVTATREVTALHAADAEVSWVLKPLDDLRGVVTEHRAEAEAELAALAGVPDPLTAAAARGTAALVADTIRLLDGGPVPGAEPAAAHLLNGDLLLCASLPLEPGTLAPRTPPPPATPRRWAGARTDEEWRAAFHARARLGDHEGTASLLAVLGVRNRRLAEELRQHRDKLVDEARHDRSDRIEAISDLLARWRDDGVLPAAAAARFAAMVAALGDDGREDFGAIAKALADVEREARTIRAAEIASTLDRLTELAERHATVAAGAGRISAFAEAGDLTTARELLARACEGRPPPEPPDAIDHLERFFPRFPQAFEHAYGRKRGAEAAMWPRLLADAMRAGTAPADPALASLLERCGLAPAELPPDRREESAQGLLGWHALAKGPKAAGDLTAQVAAALRVIGLTGEPTGRGPNHRRAPDDPAAKGTEAWGPDLRRVAVGGRRGPDEPAAHWAAARPEYPGRHPPLRRDRPGGRAGWRPGPRLDEPGRWHGAAVAGVAGLAGSAAAGRRPGEGPAG</sequence>
<protein>
    <submittedName>
        <fullName evidence="2">Uncharacterized protein</fullName>
    </submittedName>
</protein>
<reference evidence="2 3" key="1">
    <citation type="submission" date="2018-01" db="EMBL/GenBank/DDBJ databases">
        <title>Draft genome sequence of Sphaerisporangium sp. 7K107.</title>
        <authorList>
            <person name="Sahin N."/>
            <person name="Saygin H."/>
            <person name="Ay H."/>
        </authorList>
    </citation>
    <scope>NUCLEOTIDE SEQUENCE [LARGE SCALE GENOMIC DNA]</scope>
    <source>
        <strain evidence="2 3">7K107</strain>
    </source>
</reference>
<feature type="non-terminal residue" evidence="2">
    <location>
        <position position="1"/>
    </location>
</feature>
<gene>
    <name evidence="2" type="ORF">C1I98_36535</name>
</gene>
<organism evidence="2 3">
    <name type="scientific">Spongiactinospora gelatinilytica</name>
    <dbReference type="NCBI Taxonomy" id="2666298"/>
    <lineage>
        <taxon>Bacteria</taxon>
        <taxon>Bacillati</taxon>
        <taxon>Actinomycetota</taxon>
        <taxon>Actinomycetes</taxon>
        <taxon>Streptosporangiales</taxon>
        <taxon>Streptosporangiaceae</taxon>
        <taxon>Spongiactinospora</taxon>
    </lineage>
</organism>
<accession>A0A2W2FDD9</accession>
<keyword evidence="3" id="KW-1185">Reference proteome</keyword>
<proteinExistence type="predicted"/>
<dbReference type="Proteomes" id="UP000248544">
    <property type="component" value="Unassembled WGS sequence"/>
</dbReference>
<dbReference type="EMBL" id="POUA01000544">
    <property type="protein sequence ID" value="PZG22748.1"/>
    <property type="molecule type" value="Genomic_DNA"/>
</dbReference>
<dbReference type="AlphaFoldDB" id="A0A2W2FDD9"/>
<name>A0A2W2FDD9_9ACTN</name>
<feature type="region of interest" description="Disordered" evidence="1">
    <location>
        <begin position="692"/>
        <end position="739"/>
    </location>
</feature>